<keyword evidence="2" id="KW-1185">Reference proteome</keyword>
<evidence type="ECO:0000313" key="2">
    <source>
        <dbReference type="Proteomes" id="UP000198426"/>
    </source>
</evidence>
<evidence type="ECO:0000313" key="1">
    <source>
        <dbReference type="EMBL" id="SNS90774.1"/>
    </source>
</evidence>
<accession>A0A239IEB9</accession>
<sequence>MTEILATDGARVTLFHDAPSWDGKPTMAVGKFTCESAEAGRAVLAQAETAARDGGAARLLGPMDGNTWHSYRLVTESDGSPPFLMEPKSGPADLPAFTAAGFTPIARYFSARVELAGMDNPPPFDPEITVETWDGTDPEAHFGQVYDLSLAAFAGNAFYTPITREDFLGMYLPFVPMLRREFVLFARNGEGALVGFLFGIPNYGSGPSPDTVILKTYASTRHGAGQALASVFHDAARKAGFTHAIHALIHETNVSAQRSEQLGGRLFRRYALMGKVLDDDAR</sequence>
<dbReference type="OrthoDB" id="62581at2"/>
<organism evidence="1 2">
    <name type="scientific">Tropicimonas sediminicola</name>
    <dbReference type="NCBI Taxonomy" id="1031541"/>
    <lineage>
        <taxon>Bacteria</taxon>
        <taxon>Pseudomonadati</taxon>
        <taxon>Pseudomonadota</taxon>
        <taxon>Alphaproteobacteria</taxon>
        <taxon>Rhodobacterales</taxon>
        <taxon>Roseobacteraceae</taxon>
        <taxon>Tropicimonas</taxon>
    </lineage>
</organism>
<protein>
    <recommendedName>
        <fullName evidence="3">N-acetyltransferase domain-containing protein</fullName>
    </recommendedName>
</protein>
<reference evidence="1 2" key="1">
    <citation type="submission" date="2017-06" db="EMBL/GenBank/DDBJ databases">
        <authorList>
            <person name="Kim H.J."/>
            <person name="Triplett B.A."/>
        </authorList>
    </citation>
    <scope>NUCLEOTIDE SEQUENCE [LARGE SCALE GENOMIC DNA]</scope>
    <source>
        <strain evidence="1 2">DSM 29339</strain>
    </source>
</reference>
<proteinExistence type="predicted"/>
<evidence type="ECO:0008006" key="3">
    <source>
        <dbReference type="Google" id="ProtNLM"/>
    </source>
</evidence>
<dbReference type="Gene3D" id="3.40.630.30">
    <property type="match status" value="1"/>
</dbReference>
<name>A0A239IEB9_9RHOB</name>
<dbReference type="RefSeq" id="WP_089233392.1">
    <property type="nucleotide sequence ID" value="NZ_FZOY01000004.1"/>
</dbReference>
<gene>
    <name evidence="1" type="ORF">SAMN05421757_104309</name>
</gene>
<dbReference type="AlphaFoldDB" id="A0A239IEB9"/>
<dbReference type="Proteomes" id="UP000198426">
    <property type="component" value="Unassembled WGS sequence"/>
</dbReference>
<dbReference type="InterPro" id="IPR016181">
    <property type="entry name" value="Acyl_CoA_acyltransferase"/>
</dbReference>
<dbReference type="SUPFAM" id="SSF55729">
    <property type="entry name" value="Acyl-CoA N-acyltransferases (Nat)"/>
    <property type="match status" value="1"/>
</dbReference>
<dbReference type="EMBL" id="FZOY01000004">
    <property type="protein sequence ID" value="SNS90774.1"/>
    <property type="molecule type" value="Genomic_DNA"/>
</dbReference>